<proteinExistence type="predicted"/>
<evidence type="ECO:0000313" key="1">
    <source>
        <dbReference type="EMBL" id="SZX65397.1"/>
    </source>
</evidence>
<name>A0A383VIP0_TETOB</name>
<dbReference type="EMBL" id="FNXT01000630">
    <property type="protein sequence ID" value="SZX65397.1"/>
    <property type="molecule type" value="Genomic_DNA"/>
</dbReference>
<protein>
    <submittedName>
        <fullName evidence="1">Uncharacterized protein</fullName>
    </submittedName>
</protein>
<keyword evidence="2" id="KW-1185">Reference proteome</keyword>
<evidence type="ECO:0000313" key="2">
    <source>
        <dbReference type="Proteomes" id="UP000256970"/>
    </source>
</evidence>
<sequence>MGRAAASCLVGLSCFLQCAVATAIIVITALKLHKVSVGWNSNTYNADVSNVCLLGYTDQGGNLCYFAYIVSGISIIATGILSILQCCTCNLCGLGTVLDAIFAAAGTVLWAVAGVMFNWYEKLPSMAGVPREQWRHAIPILCFTACALFGVMCLAAIYSMLAACCCGGSKRGYKARGGNMV</sequence>
<dbReference type="OrthoDB" id="539485at2759"/>
<dbReference type="AlphaFoldDB" id="A0A383VIP0"/>
<reference evidence="1 2" key="1">
    <citation type="submission" date="2016-10" db="EMBL/GenBank/DDBJ databases">
        <authorList>
            <person name="Cai Z."/>
        </authorList>
    </citation>
    <scope>NUCLEOTIDE SEQUENCE [LARGE SCALE GENOMIC DNA]</scope>
</reference>
<dbReference type="Proteomes" id="UP000256970">
    <property type="component" value="Unassembled WGS sequence"/>
</dbReference>
<gene>
    <name evidence="1" type="ORF">BQ4739_LOCUS5832</name>
</gene>
<organism evidence="1 2">
    <name type="scientific">Tetradesmus obliquus</name>
    <name type="common">Green alga</name>
    <name type="synonym">Acutodesmus obliquus</name>
    <dbReference type="NCBI Taxonomy" id="3088"/>
    <lineage>
        <taxon>Eukaryota</taxon>
        <taxon>Viridiplantae</taxon>
        <taxon>Chlorophyta</taxon>
        <taxon>core chlorophytes</taxon>
        <taxon>Chlorophyceae</taxon>
        <taxon>CS clade</taxon>
        <taxon>Sphaeropleales</taxon>
        <taxon>Scenedesmaceae</taxon>
        <taxon>Tetradesmus</taxon>
    </lineage>
</organism>
<accession>A0A383VIP0</accession>